<gene>
    <name evidence="17" type="primary">pepN</name>
    <name evidence="17" type="ORF">ISU10_12365</name>
</gene>
<evidence type="ECO:0000256" key="13">
    <source>
        <dbReference type="ARBA" id="ARBA00031533"/>
    </source>
</evidence>
<dbReference type="Pfam" id="PF01433">
    <property type="entry name" value="Peptidase_M1"/>
    <property type="match status" value="1"/>
</dbReference>
<dbReference type="InterPro" id="IPR042097">
    <property type="entry name" value="Aminopeptidase_N-like_N_sf"/>
</dbReference>
<dbReference type="InterPro" id="IPR045357">
    <property type="entry name" value="Aminopeptidase_N-like_N"/>
</dbReference>
<dbReference type="Gene3D" id="2.60.40.1730">
    <property type="entry name" value="tricorn interacting facor f3 domain"/>
    <property type="match status" value="1"/>
</dbReference>
<comment type="caution">
    <text evidence="17">The sequence shown here is derived from an EMBL/GenBank/DDBJ whole genome shotgun (WGS) entry which is preliminary data.</text>
</comment>
<keyword evidence="18" id="KW-1185">Reference proteome</keyword>
<feature type="domain" description="Aminopeptidase N-like N-terminal" evidence="16">
    <location>
        <begin position="125"/>
        <end position="198"/>
    </location>
</feature>
<dbReference type="GO" id="GO:0070006">
    <property type="term" value="F:metalloaminopeptidase activity"/>
    <property type="evidence" value="ECO:0007669"/>
    <property type="project" value="TreeGrafter"/>
</dbReference>
<keyword evidence="8" id="KW-0479">Metal-binding</keyword>
<dbReference type="PANTHER" id="PTHR11533:SF174">
    <property type="entry name" value="PUROMYCIN-SENSITIVE AMINOPEPTIDASE-RELATED"/>
    <property type="match status" value="1"/>
</dbReference>
<dbReference type="PRINTS" id="PR00756">
    <property type="entry name" value="ALADIPTASE"/>
</dbReference>
<evidence type="ECO:0000259" key="16">
    <source>
        <dbReference type="Pfam" id="PF17900"/>
    </source>
</evidence>
<dbReference type="RefSeq" id="WP_194696712.1">
    <property type="nucleotide sequence ID" value="NZ_JADKPO010000015.1"/>
</dbReference>
<keyword evidence="6 17" id="KW-0031">Aminopeptidase</keyword>
<comment type="cofactor">
    <cofactor evidence="2">
        <name>Zn(2+)</name>
        <dbReference type="ChEBI" id="CHEBI:29105"/>
    </cofactor>
</comment>
<dbReference type="EC" id="3.4.11.2" evidence="4"/>
<evidence type="ECO:0000313" key="18">
    <source>
        <dbReference type="Proteomes" id="UP000660668"/>
    </source>
</evidence>
<dbReference type="PANTHER" id="PTHR11533">
    <property type="entry name" value="PROTEASE M1 ZINC METALLOPROTEASE"/>
    <property type="match status" value="1"/>
</dbReference>
<dbReference type="NCBIfam" id="TIGR02412">
    <property type="entry name" value="pepN_strep_liv"/>
    <property type="match status" value="1"/>
</dbReference>
<dbReference type="Pfam" id="PF17900">
    <property type="entry name" value="Peptidase_M1_N"/>
    <property type="match status" value="1"/>
</dbReference>
<dbReference type="Pfam" id="PF11838">
    <property type="entry name" value="ERAP1_C"/>
    <property type="match status" value="1"/>
</dbReference>
<evidence type="ECO:0000256" key="7">
    <source>
        <dbReference type="ARBA" id="ARBA00022670"/>
    </source>
</evidence>
<feature type="domain" description="ERAP1-like C-terminal" evidence="15">
    <location>
        <begin position="523"/>
        <end position="814"/>
    </location>
</feature>
<dbReference type="GO" id="GO:0016285">
    <property type="term" value="F:alanyl aminopeptidase activity"/>
    <property type="evidence" value="ECO:0007669"/>
    <property type="project" value="UniProtKB-EC"/>
</dbReference>
<dbReference type="InterPro" id="IPR024571">
    <property type="entry name" value="ERAP1-like_C_dom"/>
</dbReference>
<dbReference type="InterPro" id="IPR012778">
    <property type="entry name" value="Pept_M1_aminopeptidase"/>
</dbReference>
<dbReference type="GO" id="GO:0005737">
    <property type="term" value="C:cytoplasm"/>
    <property type="evidence" value="ECO:0007669"/>
    <property type="project" value="TreeGrafter"/>
</dbReference>
<proteinExistence type="inferred from homology"/>
<evidence type="ECO:0000256" key="11">
    <source>
        <dbReference type="ARBA" id="ARBA00023049"/>
    </source>
</evidence>
<accession>A0A930VKY4</accession>
<evidence type="ECO:0000256" key="3">
    <source>
        <dbReference type="ARBA" id="ARBA00010136"/>
    </source>
</evidence>
<evidence type="ECO:0000256" key="6">
    <source>
        <dbReference type="ARBA" id="ARBA00022438"/>
    </source>
</evidence>
<sequence>MSDSASSLEDLASLTREEAEERASLLEVHRYDVAMDLRGLLDGELLEATSTVVFSCRNPGADTFVDCTGEIRHATLNGVSIDPATASRGRLPLPDLQADNVLVVASSQTDTATAHGIKRTVDPSDKNVYLWTSFEPDMARRVFANFDQPDLKAVHGFTVSAPETWTVLSNSRHSSVDELPDGGRLWTFEDTPRLSTYVTVVNAGPFYEVRAERDGYDLGLFCRQSLRAQLDRDAPELFQLTQQGLAWFGEKFGVPFGQEKYDQVFVPDLGGAMENWGCVTWGDGVLLRGTPTYDQRRRIALILLHEMAHMWFGDLVTMKWWDDLWLNEAFASWAATWAAVGATSYTDSWAGYLVADKQEGYRVDLGPASHPIRGDVPDVSQAMANFDAISYNKGQAVLRQLSAYAGDEAFLEGLRAYFRDHAWGNTRLEDLTGAIGAACGEDLTGWQKDWLDRAGTDTLTLEGAPGHWQLRATGPHGEPARPHRLDIGCYAVDGQALRHVADVSVTTTAELTDLELPACDLRLVNDHDLTFAAARPDPDSLAFVLSHAGRLPSPLSRALAVATAYDMLVKGELSAEDTLTCILGVLEEETVVGVTEPFLKLAGLVAGLYSPVDKILERRTRVADRAALLAANSDLRTGALQSLAANAVTDDHFAQLDEASVDDFALAWRVEATRAARGRYDAEAVERLLERDPDPDAEVNALIVRASRNLPEAKEEAWHALYVDRSVPGGPSTGQMIGAFWRPEQREVLLPFTDRYLEEIPALAGGGMLRVFGLVLGMFPEVGTQEFLDKALAMARAEGTDPTIRAALLGGVDTLVRELRARGELA</sequence>
<dbReference type="SUPFAM" id="SSF63737">
    <property type="entry name" value="Leukotriene A4 hydrolase N-terminal domain"/>
    <property type="match status" value="1"/>
</dbReference>
<dbReference type="InterPro" id="IPR050344">
    <property type="entry name" value="Peptidase_M1_aminopeptidases"/>
</dbReference>
<evidence type="ECO:0000259" key="14">
    <source>
        <dbReference type="Pfam" id="PF01433"/>
    </source>
</evidence>
<evidence type="ECO:0000256" key="10">
    <source>
        <dbReference type="ARBA" id="ARBA00022833"/>
    </source>
</evidence>
<keyword evidence="10" id="KW-0862">Zinc</keyword>
<evidence type="ECO:0000256" key="1">
    <source>
        <dbReference type="ARBA" id="ARBA00000098"/>
    </source>
</evidence>
<evidence type="ECO:0000256" key="12">
    <source>
        <dbReference type="ARBA" id="ARBA00029811"/>
    </source>
</evidence>
<evidence type="ECO:0000256" key="4">
    <source>
        <dbReference type="ARBA" id="ARBA00012564"/>
    </source>
</evidence>
<keyword evidence="11" id="KW-0482">Metalloprotease</keyword>
<protein>
    <recommendedName>
        <fullName evidence="5">Aminopeptidase N</fullName>
        <ecNumber evidence="4">3.4.11.2</ecNumber>
    </recommendedName>
    <alternativeName>
        <fullName evidence="12">Alanine aminopeptidase</fullName>
    </alternativeName>
    <alternativeName>
        <fullName evidence="13">Lysyl aminopeptidase</fullName>
    </alternativeName>
</protein>
<reference evidence="17" key="1">
    <citation type="submission" date="2020-11" db="EMBL/GenBank/DDBJ databases">
        <title>Nocardioides cynanchi sp. nov., isolated from soil of rhizosphere of Cynanchum wilfordii.</title>
        <authorList>
            <person name="Lee J.-S."/>
            <person name="Suh M.K."/>
            <person name="Kim J.-S."/>
        </authorList>
    </citation>
    <scope>NUCLEOTIDE SEQUENCE</scope>
    <source>
        <strain evidence="17">KCTC 19276</strain>
    </source>
</reference>
<keyword evidence="9 17" id="KW-0378">Hydrolase</keyword>
<evidence type="ECO:0000256" key="5">
    <source>
        <dbReference type="ARBA" id="ARBA00015611"/>
    </source>
</evidence>
<organism evidence="17 18">
    <name type="scientific">Nocardioides agariphilus</name>
    <dbReference type="NCBI Taxonomy" id="433664"/>
    <lineage>
        <taxon>Bacteria</taxon>
        <taxon>Bacillati</taxon>
        <taxon>Actinomycetota</taxon>
        <taxon>Actinomycetes</taxon>
        <taxon>Propionibacteriales</taxon>
        <taxon>Nocardioidaceae</taxon>
        <taxon>Nocardioides</taxon>
    </lineage>
</organism>
<feature type="domain" description="Peptidase M1 membrane alanine aminopeptidase" evidence="14">
    <location>
        <begin position="239"/>
        <end position="450"/>
    </location>
</feature>
<dbReference type="AlphaFoldDB" id="A0A930VKY4"/>
<dbReference type="Gene3D" id="1.10.390.10">
    <property type="entry name" value="Neutral Protease Domain 2"/>
    <property type="match status" value="1"/>
</dbReference>
<evidence type="ECO:0000256" key="2">
    <source>
        <dbReference type="ARBA" id="ARBA00001947"/>
    </source>
</evidence>
<name>A0A930VKY4_9ACTN</name>
<comment type="similarity">
    <text evidence="3">Belongs to the peptidase M1 family.</text>
</comment>
<dbReference type="InterPro" id="IPR014782">
    <property type="entry name" value="Peptidase_M1_dom"/>
</dbReference>
<dbReference type="InterPro" id="IPR001930">
    <property type="entry name" value="Peptidase_M1"/>
</dbReference>
<evidence type="ECO:0000256" key="9">
    <source>
        <dbReference type="ARBA" id="ARBA00022801"/>
    </source>
</evidence>
<dbReference type="InterPro" id="IPR027268">
    <property type="entry name" value="Peptidase_M4/M1_CTD_sf"/>
</dbReference>
<dbReference type="EMBL" id="JADKPO010000015">
    <property type="protein sequence ID" value="MBF4768557.1"/>
    <property type="molecule type" value="Genomic_DNA"/>
</dbReference>
<dbReference type="GO" id="GO:0042277">
    <property type="term" value="F:peptide binding"/>
    <property type="evidence" value="ECO:0007669"/>
    <property type="project" value="TreeGrafter"/>
</dbReference>
<dbReference type="GO" id="GO:0005615">
    <property type="term" value="C:extracellular space"/>
    <property type="evidence" value="ECO:0007669"/>
    <property type="project" value="TreeGrafter"/>
</dbReference>
<evidence type="ECO:0000259" key="15">
    <source>
        <dbReference type="Pfam" id="PF11838"/>
    </source>
</evidence>
<evidence type="ECO:0000313" key="17">
    <source>
        <dbReference type="EMBL" id="MBF4768557.1"/>
    </source>
</evidence>
<evidence type="ECO:0000256" key="8">
    <source>
        <dbReference type="ARBA" id="ARBA00022723"/>
    </source>
</evidence>
<dbReference type="GO" id="GO:0016020">
    <property type="term" value="C:membrane"/>
    <property type="evidence" value="ECO:0007669"/>
    <property type="project" value="TreeGrafter"/>
</dbReference>
<dbReference type="GO" id="GO:0006508">
    <property type="term" value="P:proteolysis"/>
    <property type="evidence" value="ECO:0007669"/>
    <property type="project" value="UniProtKB-KW"/>
</dbReference>
<dbReference type="SUPFAM" id="SSF55486">
    <property type="entry name" value="Metalloproteases ('zincins'), catalytic domain"/>
    <property type="match status" value="1"/>
</dbReference>
<dbReference type="GO" id="GO:0008270">
    <property type="term" value="F:zinc ion binding"/>
    <property type="evidence" value="ECO:0007669"/>
    <property type="project" value="InterPro"/>
</dbReference>
<dbReference type="GO" id="GO:0043171">
    <property type="term" value="P:peptide catabolic process"/>
    <property type="evidence" value="ECO:0007669"/>
    <property type="project" value="TreeGrafter"/>
</dbReference>
<comment type="catalytic activity">
    <reaction evidence="1">
        <text>Release of an N-terminal amino acid, Xaa-|-Yaa- from a peptide, amide or arylamide. Xaa is preferably Ala, but may be most amino acids including Pro (slow action). When a terminal hydrophobic residue is followed by a prolyl residue, the two may be released as an intact Xaa-Pro dipeptide.</text>
        <dbReference type="EC" id="3.4.11.2"/>
    </reaction>
</comment>
<dbReference type="Proteomes" id="UP000660668">
    <property type="component" value="Unassembled WGS sequence"/>
</dbReference>
<keyword evidence="7" id="KW-0645">Protease</keyword>
<dbReference type="CDD" id="cd09602">
    <property type="entry name" value="M1_APN"/>
    <property type="match status" value="1"/>
</dbReference>